<dbReference type="Proteomes" id="UP001177021">
    <property type="component" value="Unassembled WGS sequence"/>
</dbReference>
<organism evidence="1 2">
    <name type="scientific">Trifolium pratense</name>
    <name type="common">Red clover</name>
    <dbReference type="NCBI Taxonomy" id="57577"/>
    <lineage>
        <taxon>Eukaryota</taxon>
        <taxon>Viridiplantae</taxon>
        <taxon>Streptophyta</taxon>
        <taxon>Embryophyta</taxon>
        <taxon>Tracheophyta</taxon>
        <taxon>Spermatophyta</taxon>
        <taxon>Magnoliopsida</taxon>
        <taxon>eudicotyledons</taxon>
        <taxon>Gunneridae</taxon>
        <taxon>Pentapetalae</taxon>
        <taxon>rosids</taxon>
        <taxon>fabids</taxon>
        <taxon>Fabales</taxon>
        <taxon>Fabaceae</taxon>
        <taxon>Papilionoideae</taxon>
        <taxon>50 kb inversion clade</taxon>
        <taxon>NPAAA clade</taxon>
        <taxon>Hologalegina</taxon>
        <taxon>IRL clade</taxon>
        <taxon>Trifolieae</taxon>
        <taxon>Trifolium</taxon>
    </lineage>
</organism>
<sequence length="236" mass="27018">MKRNMNFSSTVFPAIDDDFIGNESCIDLQSENDVFNIEHQNALAPSEDKRITRCIRNKDKKREFPPPIPCLAQTENLASHMRYVLTRYYTNEGRLIIKEEKVKHHEYFHAHRENGRLTLQLVPLDNDDDYFMGTNEEEEEQEVEEEQKEELASLSASPQEINNVTIDQSVVINDGFEENKDNTQKSVGDEVVVENENEIVGGANRSGNYLNCNSMMSASSGIFEALPLRHLRIVHG</sequence>
<dbReference type="EMBL" id="CASHSV030000001">
    <property type="protein sequence ID" value="CAJ2627780.1"/>
    <property type="molecule type" value="Genomic_DNA"/>
</dbReference>
<gene>
    <name evidence="1" type="ORF">MILVUS5_LOCUS166</name>
</gene>
<proteinExistence type="predicted"/>
<name>A0ACB0I6X6_TRIPR</name>
<evidence type="ECO:0000313" key="2">
    <source>
        <dbReference type="Proteomes" id="UP001177021"/>
    </source>
</evidence>
<comment type="caution">
    <text evidence="1">The sequence shown here is derived from an EMBL/GenBank/DDBJ whole genome shotgun (WGS) entry which is preliminary data.</text>
</comment>
<evidence type="ECO:0000313" key="1">
    <source>
        <dbReference type="EMBL" id="CAJ2627780.1"/>
    </source>
</evidence>
<reference evidence="1" key="1">
    <citation type="submission" date="2023-10" db="EMBL/GenBank/DDBJ databases">
        <authorList>
            <person name="Rodriguez Cubillos JULIANA M."/>
            <person name="De Vega J."/>
        </authorList>
    </citation>
    <scope>NUCLEOTIDE SEQUENCE</scope>
</reference>
<accession>A0ACB0I6X6</accession>
<keyword evidence="2" id="KW-1185">Reference proteome</keyword>
<protein>
    <submittedName>
        <fullName evidence="1">Uncharacterized protein</fullName>
    </submittedName>
</protein>